<sequence length="73" mass="8249">MILPNKIISLEDSCLPRAAKLLEVLKDNDTVQAVYLNHKDVFFDVSEFIDALDLLFVLRKINVNFTSGVIQLA</sequence>
<reference evidence="2" key="1">
    <citation type="submission" date="2016-10" db="EMBL/GenBank/DDBJ databases">
        <authorList>
            <person name="Varghese N."/>
            <person name="Submissions S."/>
        </authorList>
    </citation>
    <scope>NUCLEOTIDE SEQUENCE [LARGE SCALE GENOMIC DNA]</scope>
    <source>
        <strain evidence="2">LMG 26867</strain>
    </source>
</reference>
<gene>
    <name evidence="1" type="ORF">SAMN05216222_1143</name>
</gene>
<evidence type="ECO:0000313" key="1">
    <source>
        <dbReference type="EMBL" id="SDS29914.1"/>
    </source>
</evidence>
<protein>
    <submittedName>
        <fullName evidence="1">Uncharacterized protein</fullName>
    </submittedName>
</protein>
<dbReference type="EMBL" id="LT629762">
    <property type="protein sequence ID" value="SDS29914.1"/>
    <property type="molecule type" value="Genomic_DNA"/>
</dbReference>
<accession>A0A1H1R2A1</accession>
<dbReference type="AlphaFoldDB" id="A0A1H1R2A1"/>
<dbReference type="RefSeq" id="WP_408003128.1">
    <property type="nucleotide sequence ID" value="NZ_LT629762.1"/>
</dbReference>
<evidence type="ECO:0000313" key="2">
    <source>
        <dbReference type="Proteomes" id="UP000198481"/>
    </source>
</evidence>
<dbReference type="SUPFAM" id="SSF75625">
    <property type="entry name" value="YebC-like"/>
    <property type="match status" value="1"/>
</dbReference>
<name>A0A1H1R2A1_9PSED</name>
<dbReference type="InterPro" id="IPR046900">
    <property type="entry name" value="ABC-3C_MC7"/>
</dbReference>
<dbReference type="STRING" id="1148509.SAMN05216222_1143"/>
<proteinExistence type="predicted"/>
<dbReference type="Proteomes" id="UP000198481">
    <property type="component" value="Chromosome I"/>
</dbReference>
<dbReference type="InterPro" id="IPR029072">
    <property type="entry name" value="YebC-like"/>
</dbReference>
<organism evidence="1 2">
    <name type="scientific">Pseudomonas prosekii</name>
    <dbReference type="NCBI Taxonomy" id="1148509"/>
    <lineage>
        <taxon>Bacteria</taxon>
        <taxon>Pseudomonadati</taxon>
        <taxon>Pseudomonadota</taxon>
        <taxon>Gammaproteobacteria</taxon>
        <taxon>Pseudomonadales</taxon>
        <taxon>Pseudomonadaceae</taxon>
        <taxon>Pseudomonas</taxon>
    </lineage>
</organism>
<dbReference type="Pfam" id="PF20292">
    <property type="entry name" value="MC7"/>
    <property type="match status" value="1"/>
</dbReference>